<evidence type="ECO:0000313" key="2">
    <source>
        <dbReference type="EMBL" id="CEM21010.1"/>
    </source>
</evidence>
<dbReference type="AlphaFoldDB" id="A0A0G4FZG0"/>
<sequence length="87" mass="9488">MPGSPVVEGGRDTTMGTEEENAEDVKGGCVEEPLEPSKHRLRQNTEQWGEEEGKYVAGVVNAAEMDRTEATLTVKDRSTTEEHGILS</sequence>
<organism evidence="2">
    <name type="scientific">Chromera velia CCMP2878</name>
    <dbReference type="NCBI Taxonomy" id="1169474"/>
    <lineage>
        <taxon>Eukaryota</taxon>
        <taxon>Sar</taxon>
        <taxon>Alveolata</taxon>
        <taxon>Colpodellida</taxon>
        <taxon>Chromeraceae</taxon>
        <taxon>Chromera</taxon>
    </lineage>
</organism>
<dbReference type="VEuPathDB" id="CryptoDB:Cvel_19525"/>
<evidence type="ECO:0000256" key="1">
    <source>
        <dbReference type="SAM" id="MobiDB-lite"/>
    </source>
</evidence>
<reference evidence="2" key="1">
    <citation type="submission" date="2014-11" db="EMBL/GenBank/DDBJ databases">
        <authorList>
            <person name="Otto D Thomas"/>
            <person name="Naeem Raeece"/>
        </authorList>
    </citation>
    <scope>NUCLEOTIDE SEQUENCE</scope>
</reference>
<proteinExistence type="predicted"/>
<accession>A0A0G4FZG0</accession>
<feature type="region of interest" description="Disordered" evidence="1">
    <location>
        <begin position="1"/>
        <end position="32"/>
    </location>
</feature>
<gene>
    <name evidence="2" type="ORF">Cvel_19525</name>
</gene>
<protein>
    <submittedName>
        <fullName evidence="2">Uncharacterized protein</fullName>
    </submittedName>
</protein>
<dbReference type="EMBL" id="CDMZ01000762">
    <property type="protein sequence ID" value="CEM21010.1"/>
    <property type="molecule type" value="Genomic_DNA"/>
</dbReference>
<name>A0A0G4FZG0_9ALVE</name>